<keyword evidence="1" id="KW-0812">Transmembrane</keyword>
<evidence type="ECO:0000313" key="3">
    <source>
        <dbReference type="Proteomes" id="UP000293874"/>
    </source>
</evidence>
<keyword evidence="1" id="KW-1133">Transmembrane helix</keyword>
<proteinExistence type="predicted"/>
<keyword evidence="3" id="KW-1185">Reference proteome</keyword>
<dbReference type="Proteomes" id="UP000293874">
    <property type="component" value="Unassembled WGS sequence"/>
</dbReference>
<evidence type="ECO:0000313" key="2">
    <source>
        <dbReference type="EMBL" id="RZS72215.1"/>
    </source>
</evidence>
<reference evidence="2 3" key="1">
    <citation type="submission" date="2019-02" db="EMBL/GenBank/DDBJ databases">
        <title>Genomic Encyclopedia of Type Strains, Phase IV (KMG-IV): sequencing the most valuable type-strain genomes for metagenomic binning, comparative biology and taxonomic classification.</title>
        <authorList>
            <person name="Goeker M."/>
        </authorList>
    </citation>
    <scope>NUCLEOTIDE SEQUENCE [LARGE SCALE GENOMIC DNA]</scope>
    <source>
        <strain evidence="2 3">DSM 18116</strain>
    </source>
</reference>
<evidence type="ECO:0008006" key="4">
    <source>
        <dbReference type="Google" id="ProtNLM"/>
    </source>
</evidence>
<dbReference type="EMBL" id="SGXA01000002">
    <property type="protein sequence ID" value="RZS72215.1"/>
    <property type="molecule type" value="Genomic_DNA"/>
</dbReference>
<keyword evidence="1" id="KW-0472">Membrane</keyword>
<feature type="transmembrane region" description="Helical" evidence="1">
    <location>
        <begin position="99"/>
        <end position="117"/>
    </location>
</feature>
<sequence length="406" mass="46778">MIAASLRSVPNGKGLMYVNSIPELFLVLSVFTKELASRGLAGIDFDFVGYPFAIIYFTLHLQRILNSETMPWKMYFYIIISSLFSILLLNLEYGNFLKQIIPIILIFTVNFVIIENGDHRNIFRLYVKFAYFSAIFGIIQVMLSFVGINILIKIPGRLDSISYEPSHYASILMPALIFTFFHFKEYKKYFLVMMLALILTFNLTGWMVFILVISFAYINPIYYLFSIPVVYYLVFYVLPNFNANFNMRIVDTLAVFRGNIQVLSSSVNANGTTISLYSNLMVAEENVKNNFLTGAGLGGHEETYFRFYKGSIFTLNYYYGLNSKSGHSLTIRILSEFGLLGFILYVAALVRRLIFLDNGIYRSISFGCFSHFLCKTFKLGAFIDYGTPFFFAMLFINFREFKRSRP</sequence>
<feature type="transmembrane region" description="Helical" evidence="1">
    <location>
        <begin position="74"/>
        <end position="93"/>
    </location>
</feature>
<name>A0A4Q7MTP0_9BACT</name>
<feature type="transmembrane region" description="Helical" evidence="1">
    <location>
        <begin position="47"/>
        <end position="65"/>
    </location>
</feature>
<evidence type="ECO:0000256" key="1">
    <source>
        <dbReference type="SAM" id="Phobius"/>
    </source>
</evidence>
<comment type="caution">
    <text evidence="2">The sequence shown here is derived from an EMBL/GenBank/DDBJ whole genome shotgun (WGS) entry which is preliminary data.</text>
</comment>
<feature type="transmembrane region" description="Helical" evidence="1">
    <location>
        <begin position="379"/>
        <end position="398"/>
    </location>
</feature>
<feature type="transmembrane region" description="Helical" evidence="1">
    <location>
        <begin position="221"/>
        <end position="238"/>
    </location>
</feature>
<feature type="transmembrane region" description="Helical" evidence="1">
    <location>
        <begin position="333"/>
        <end position="354"/>
    </location>
</feature>
<organism evidence="2 3">
    <name type="scientific">Pseudobacter ginsenosidimutans</name>
    <dbReference type="NCBI Taxonomy" id="661488"/>
    <lineage>
        <taxon>Bacteria</taxon>
        <taxon>Pseudomonadati</taxon>
        <taxon>Bacteroidota</taxon>
        <taxon>Chitinophagia</taxon>
        <taxon>Chitinophagales</taxon>
        <taxon>Chitinophagaceae</taxon>
        <taxon>Pseudobacter</taxon>
    </lineage>
</organism>
<feature type="transmembrane region" description="Helical" evidence="1">
    <location>
        <begin position="166"/>
        <end position="183"/>
    </location>
</feature>
<gene>
    <name evidence="2" type="ORF">EV199_4131</name>
</gene>
<dbReference type="AlphaFoldDB" id="A0A4Q7MTP0"/>
<accession>A0A4Q7MTP0</accession>
<protein>
    <recommendedName>
        <fullName evidence="4">O-antigen ligase-like membrane protein</fullName>
    </recommendedName>
</protein>
<feature type="transmembrane region" description="Helical" evidence="1">
    <location>
        <begin position="190"/>
        <end position="215"/>
    </location>
</feature>
<feature type="transmembrane region" description="Helical" evidence="1">
    <location>
        <begin position="129"/>
        <end position="154"/>
    </location>
</feature>